<dbReference type="Proteomes" id="UP000239576">
    <property type="component" value="Unassembled WGS sequence"/>
</dbReference>
<dbReference type="OrthoDB" id="511993at2"/>
<reference evidence="1 2" key="2">
    <citation type="submission" date="2018-03" db="EMBL/GenBank/DDBJ databases">
        <title>The ancient ancestry and fast evolution of plastids.</title>
        <authorList>
            <person name="Moore K.R."/>
            <person name="Magnabosco C."/>
            <person name="Momper L."/>
            <person name="Gold D.A."/>
            <person name="Bosak T."/>
            <person name="Fournier G.P."/>
        </authorList>
    </citation>
    <scope>NUCLEOTIDE SEQUENCE [LARGE SCALE GENOMIC DNA]</scope>
    <source>
        <strain evidence="1 2">ULC18</strain>
    </source>
</reference>
<sequence length="138" mass="15878">MESWSKDFSELLDVMADEVEQFFTDIAKDVGEMVESFFEASEEIAEQMQTVFAIEFEQRLGELIDPILEAYLGMELVVEETAHPMIHTVEPFLNDRPACVGCRHYHGQTYGGTMLVCGMHPYGWEGEKCPDWQSTWQE</sequence>
<gene>
    <name evidence="1" type="ORF">C7B82_04065</name>
</gene>
<dbReference type="EMBL" id="PVWK01000017">
    <property type="protein sequence ID" value="PSB33668.1"/>
    <property type="molecule type" value="Genomic_DNA"/>
</dbReference>
<keyword evidence="2" id="KW-1185">Reference proteome</keyword>
<accession>A0A2T1ELW5</accession>
<name>A0A2T1ELW5_9CYAN</name>
<proteinExistence type="predicted"/>
<reference evidence="2" key="1">
    <citation type="submission" date="2018-02" db="EMBL/GenBank/DDBJ databases">
        <authorList>
            <person name="Moore K."/>
            <person name="Momper L."/>
        </authorList>
    </citation>
    <scope>NUCLEOTIDE SEQUENCE [LARGE SCALE GENOMIC DNA]</scope>
    <source>
        <strain evidence="2">ULC18</strain>
    </source>
</reference>
<evidence type="ECO:0000313" key="2">
    <source>
        <dbReference type="Proteomes" id="UP000239576"/>
    </source>
</evidence>
<organism evidence="1 2">
    <name type="scientific">Stenomitos frigidus ULC18</name>
    <dbReference type="NCBI Taxonomy" id="2107698"/>
    <lineage>
        <taxon>Bacteria</taxon>
        <taxon>Bacillati</taxon>
        <taxon>Cyanobacteriota</taxon>
        <taxon>Cyanophyceae</taxon>
        <taxon>Leptolyngbyales</taxon>
        <taxon>Leptolyngbyaceae</taxon>
        <taxon>Stenomitos</taxon>
    </lineage>
</organism>
<evidence type="ECO:0000313" key="1">
    <source>
        <dbReference type="EMBL" id="PSB33668.1"/>
    </source>
</evidence>
<protein>
    <submittedName>
        <fullName evidence="1">Uncharacterized protein</fullName>
    </submittedName>
</protein>
<comment type="caution">
    <text evidence="1">The sequence shown here is derived from an EMBL/GenBank/DDBJ whole genome shotgun (WGS) entry which is preliminary data.</text>
</comment>
<dbReference type="AlphaFoldDB" id="A0A2T1ELW5"/>